<evidence type="ECO:0000256" key="1">
    <source>
        <dbReference type="SAM" id="MobiDB-lite"/>
    </source>
</evidence>
<dbReference type="AlphaFoldDB" id="A0A9W8E1T7"/>
<reference evidence="2" key="1">
    <citation type="submission" date="2022-07" db="EMBL/GenBank/DDBJ databases">
        <title>Phylogenomic reconstructions and comparative analyses of Kickxellomycotina fungi.</title>
        <authorList>
            <person name="Reynolds N.K."/>
            <person name="Stajich J.E."/>
            <person name="Barry K."/>
            <person name="Grigoriev I.V."/>
            <person name="Crous P."/>
            <person name="Smith M.E."/>
        </authorList>
    </citation>
    <scope>NUCLEOTIDE SEQUENCE</scope>
    <source>
        <strain evidence="2">RSA 861</strain>
    </source>
</reference>
<dbReference type="EMBL" id="JANBPT010000082">
    <property type="protein sequence ID" value="KAJ1928238.1"/>
    <property type="molecule type" value="Genomic_DNA"/>
</dbReference>
<sequence length="286" mass="32486">MEESGASYPDDISEPPMPTEGDPDSLENEVDPDDSISARKLRTAVGNPRLPSFATLYDQVARWSSPLAYPSTSQHRVLSAVEVEAEQKWTQLQELIDPPSPYAITIKEYKALKKQWMKDIEKYILRTNIRPAVLPPPSLHPHSLQRPYHMAQQNICDPDENLLLCPSLPTALEHQINARREIVALVRSPQTGKVGIRVLLSPRLSKGIRIRNEINRHGLSNILSMRGFGLQGTGRSRLFACIRNWTRVQNYESTEDAKWLEMELRMFKHAARNVPVNLQSTAPIQR</sequence>
<feature type="region of interest" description="Disordered" evidence="1">
    <location>
        <begin position="1"/>
        <end position="41"/>
    </location>
</feature>
<gene>
    <name evidence="2" type="ORF">IWQ60_002218</name>
</gene>
<accession>A0A9W8E1T7</accession>
<proteinExistence type="predicted"/>
<comment type="caution">
    <text evidence="2">The sequence shown here is derived from an EMBL/GenBank/DDBJ whole genome shotgun (WGS) entry which is preliminary data.</text>
</comment>
<name>A0A9W8E1T7_9FUNG</name>
<evidence type="ECO:0000313" key="3">
    <source>
        <dbReference type="Proteomes" id="UP001150569"/>
    </source>
</evidence>
<organism evidence="2 3">
    <name type="scientific">Tieghemiomyces parasiticus</name>
    <dbReference type="NCBI Taxonomy" id="78921"/>
    <lineage>
        <taxon>Eukaryota</taxon>
        <taxon>Fungi</taxon>
        <taxon>Fungi incertae sedis</taxon>
        <taxon>Zoopagomycota</taxon>
        <taxon>Kickxellomycotina</taxon>
        <taxon>Dimargaritomycetes</taxon>
        <taxon>Dimargaritales</taxon>
        <taxon>Dimargaritaceae</taxon>
        <taxon>Tieghemiomyces</taxon>
    </lineage>
</organism>
<dbReference type="Proteomes" id="UP001150569">
    <property type="component" value="Unassembled WGS sequence"/>
</dbReference>
<feature type="compositionally biased region" description="Acidic residues" evidence="1">
    <location>
        <begin position="21"/>
        <end position="34"/>
    </location>
</feature>
<protein>
    <submittedName>
        <fullName evidence="2">Uncharacterized protein</fullName>
    </submittedName>
</protein>
<keyword evidence="3" id="KW-1185">Reference proteome</keyword>
<evidence type="ECO:0000313" key="2">
    <source>
        <dbReference type="EMBL" id="KAJ1928238.1"/>
    </source>
</evidence>